<proteinExistence type="predicted"/>
<evidence type="ECO:0000313" key="2">
    <source>
        <dbReference type="EMBL" id="EGG22608.1"/>
    </source>
</evidence>
<protein>
    <recommendedName>
        <fullName evidence="4">Transmembrane protein</fullName>
    </recommendedName>
</protein>
<keyword evidence="1" id="KW-0812">Transmembrane</keyword>
<dbReference type="EMBL" id="GL883009">
    <property type="protein sequence ID" value="EGG22608.1"/>
    <property type="molecule type" value="Genomic_DNA"/>
</dbReference>
<evidence type="ECO:0000313" key="3">
    <source>
        <dbReference type="Proteomes" id="UP000007797"/>
    </source>
</evidence>
<feature type="transmembrane region" description="Helical" evidence="1">
    <location>
        <begin position="46"/>
        <end position="66"/>
    </location>
</feature>
<evidence type="ECO:0008006" key="4">
    <source>
        <dbReference type="Google" id="ProtNLM"/>
    </source>
</evidence>
<dbReference type="Proteomes" id="UP000007797">
    <property type="component" value="Unassembled WGS sequence"/>
</dbReference>
<sequence length="126" mass="14832">MIDRDLMNQVCSIIYLLVSIIFGFCISFFNVHVFIYESLYNIEWKIVLPVFGGQVLIYSLLFFYPLSKLVKKMTKEDEDSLKQYNNNVMMNLLHDPTIIYQQHNHSVHQHQHQYSTPTSSVTPTIN</sequence>
<dbReference type="AlphaFoldDB" id="F4PQE5"/>
<keyword evidence="1" id="KW-1133">Transmembrane helix</keyword>
<evidence type="ECO:0000256" key="1">
    <source>
        <dbReference type="SAM" id="Phobius"/>
    </source>
</evidence>
<dbReference type="GeneID" id="14874367"/>
<name>F4PQE5_CACFS</name>
<dbReference type="KEGG" id="dfa:DFA_04738"/>
<keyword evidence="3" id="KW-1185">Reference proteome</keyword>
<reference evidence="3" key="1">
    <citation type="journal article" date="2011" name="Genome Res.">
        <title>Phylogeny-wide analysis of social amoeba genomes highlights ancient origins for complex intercellular communication.</title>
        <authorList>
            <person name="Heidel A.J."/>
            <person name="Lawal H.M."/>
            <person name="Felder M."/>
            <person name="Schilde C."/>
            <person name="Helps N.R."/>
            <person name="Tunggal B."/>
            <person name="Rivero F."/>
            <person name="John U."/>
            <person name="Schleicher M."/>
            <person name="Eichinger L."/>
            <person name="Platzer M."/>
            <person name="Noegel A.A."/>
            <person name="Schaap P."/>
            <person name="Gloeckner G."/>
        </authorList>
    </citation>
    <scope>NUCLEOTIDE SEQUENCE [LARGE SCALE GENOMIC DNA]</scope>
    <source>
        <strain evidence="3">SH3</strain>
    </source>
</reference>
<keyword evidence="1" id="KW-0472">Membrane</keyword>
<gene>
    <name evidence="2" type="ORF">DFA_04738</name>
</gene>
<dbReference type="RefSeq" id="XP_004360459.1">
    <property type="nucleotide sequence ID" value="XM_004360402.1"/>
</dbReference>
<feature type="transmembrane region" description="Helical" evidence="1">
    <location>
        <begin position="12"/>
        <end position="34"/>
    </location>
</feature>
<accession>F4PQE5</accession>
<organism evidence="2 3">
    <name type="scientific">Cavenderia fasciculata</name>
    <name type="common">Slime mold</name>
    <name type="synonym">Dictyostelium fasciculatum</name>
    <dbReference type="NCBI Taxonomy" id="261658"/>
    <lineage>
        <taxon>Eukaryota</taxon>
        <taxon>Amoebozoa</taxon>
        <taxon>Evosea</taxon>
        <taxon>Eumycetozoa</taxon>
        <taxon>Dictyostelia</taxon>
        <taxon>Acytosteliales</taxon>
        <taxon>Cavenderiaceae</taxon>
        <taxon>Cavenderia</taxon>
    </lineage>
</organism>